<accession>A0ABS1XSS5</accession>
<proteinExistence type="predicted"/>
<comment type="caution">
    <text evidence="2">The sequence shown here is derived from an EMBL/GenBank/DDBJ whole genome shotgun (WGS) entry which is preliminary data.</text>
</comment>
<dbReference type="EMBL" id="JAEVHM010000037">
    <property type="protein sequence ID" value="MBM0232318.1"/>
    <property type="molecule type" value="Genomic_DNA"/>
</dbReference>
<evidence type="ECO:0000313" key="3">
    <source>
        <dbReference type="Proteomes" id="UP000601027"/>
    </source>
</evidence>
<protein>
    <submittedName>
        <fullName evidence="2">Class II D-tagatose-bisphosphate aldolase, non-catalytic subunit</fullName>
    </submittedName>
</protein>
<dbReference type="InterPro" id="IPR012062">
    <property type="entry name" value="GatZ/KbaZ-like"/>
</dbReference>
<reference evidence="2 3" key="1">
    <citation type="submission" date="2021-01" db="EMBL/GenBank/DDBJ databases">
        <title>Draft genome sequence of Micromonospora sp. strain STR1_7.</title>
        <authorList>
            <person name="Karlyshev A."/>
            <person name="Jawad R."/>
        </authorList>
    </citation>
    <scope>NUCLEOTIDE SEQUENCE [LARGE SCALE GENOMIC DNA]</scope>
    <source>
        <strain evidence="2 3">STR1-7</strain>
    </source>
</reference>
<gene>
    <name evidence="2" type="ORF">JNW91_10855</name>
</gene>
<name>A0ABS1XSS5_9ACTN</name>
<evidence type="ECO:0000256" key="1">
    <source>
        <dbReference type="SAM" id="MobiDB-lite"/>
    </source>
</evidence>
<organism evidence="2 3">
    <name type="scientific">Micromonospora parastrephiae</name>
    <dbReference type="NCBI Taxonomy" id="2806101"/>
    <lineage>
        <taxon>Bacteria</taxon>
        <taxon>Bacillati</taxon>
        <taxon>Actinomycetota</taxon>
        <taxon>Actinomycetes</taxon>
        <taxon>Micromonosporales</taxon>
        <taxon>Micromonosporaceae</taxon>
        <taxon>Micromonospora</taxon>
    </lineage>
</organism>
<dbReference type="Gene3D" id="3.20.20.70">
    <property type="entry name" value="Aldolase class I"/>
    <property type="match status" value="1"/>
</dbReference>
<dbReference type="InterPro" id="IPR013785">
    <property type="entry name" value="Aldolase_TIM"/>
</dbReference>
<dbReference type="RefSeq" id="WP_203174751.1">
    <property type="nucleotide sequence ID" value="NZ_JAEVHM010000037.1"/>
</dbReference>
<sequence>MHPLVTEAAVAQSFHDGAPPLSDATSNQVDQLDGYPGMRPSDLRDLVLESAERTGTFKVARSC</sequence>
<dbReference type="Pfam" id="PF08013">
    <property type="entry name" value="GatZ_KbaZ-like"/>
    <property type="match status" value="1"/>
</dbReference>
<evidence type="ECO:0000313" key="2">
    <source>
        <dbReference type="EMBL" id="MBM0232318.1"/>
    </source>
</evidence>
<keyword evidence="3" id="KW-1185">Reference proteome</keyword>
<feature type="region of interest" description="Disordered" evidence="1">
    <location>
        <begin position="13"/>
        <end position="41"/>
    </location>
</feature>
<dbReference type="SUPFAM" id="SSF51569">
    <property type="entry name" value="Aldolase"/>
    <property type="match status" value="1"/>
</dbReference>
<dbReference type="Proteomes" id="UP000601027">
    <property type="component" value="Unassembled WGS sequence"/>
</dbReference>